<dbReference type="InterPro" id="IPR036570">
    <property type="entry name" value="HORMA_dom_sf"/>
</dbReference>
<dbReference type="OrthoDB" id="7836191at2"/>
<gene>
    <name evidence="2" type="ORF">DJ017_10375</name>
</gene>
<accession>A0A328AN90</accession>
<dbReference type="AlphaFoldDB" id="A0A328AN90"/>
<dbReference type="EMBL" id="QFYQ01000001">
    <property type="protein sequence ID" value="RAK54904.1"/>
    <property type="molecule type" value="Genomic_DNA"/>
</dbReference>
<dbReference type="InterPro" id="IPR040649">
    <property type="entry name" value="Bact_HORMA"/>
</dbReference>
<organism evidence="2 3">
    <name type="scientific">Phenylobacterium soli</name>
    <dbReference type="NCBI Taxonomy" id="2170551"/>
    <lineage>
        <taxon>Bacteria</taxon>
        <taxon>Pseudomonadati</taxon>
        <taxon>Pseudomonadota</taxon>
        <taxon>Alphaproteobacteria</taxon>
        <taxon>Caulobacterales</taxon>
        <taxon>Caulobacteraceae</taxon>
        <taxon>Phenylobacterium</taxon>
    </lineage>
</organism>
<dbReference type="RefSeq" id="WP_111528654.1">
    <property type="nucleotide sequence ID" value="NZ_JBHRSG010000004.1"/>
</dbReference>
<dbReference type="SUPFAM" id="SSF56019">
    <property type="entry name" value="The spindle assembly checkpoint protein mad2"/>
    <property type="match status" value="1"/>
</dbReference>
<protein>
    <submittedName>
        <fullName evidence="2">HORMA domain containing protein</fullName>
    </submittedName>
</protein>
<evidence type="ECO:0000259" key="1">
    <source>
        <dbReference type="Pfam" id="PF18173"/>
    </source>
</evidence>
<evidence type="ECO:0000313" key="3">
    <source>
        <dbReference type="Proteomes" id="UP000249254"/>
    </source>
</evidence>
<reference evidence="3" key="1">
    <citation type="submission" date="2018-05" db="EMBL/GenBank/DDBJ databases">
        <authorList>
            <person name="Li X."/>
        </authorList>
    </citation>
    <scope>NUCLEOTIDE SEQUENCE [LARGE SCALE GENOMIC DNA]</scope>
    <source>
        <strain evidence="3">LX32</strain>
    </source>
</reference>
<proteinExistence type="predicted"/>
<evidence type="ECO:0000313" key="2">
    <source>
        <dbReference type="EMBL" id="RAK54904.1"/>
    </source>
</evidence>
<sequence>MSVSTFTYTRTHTATYVADNMRNQLKRIIQAAGLSPEDLADSWNVLGEAVRTWLRSGHLRKVILEFYKPGSDKLEGRWDFDIDYDGSGVDDDMWVDREHLRRTIEKAGQPPPGCVYRVVLRHDPEAPMVTGMSSTDLRATDGFTSRAAGTSIATSDIMAGLNYWRRS</sequence>
<name>A0A328AN90_9CAUL</name>
<comment type="caution">
    <text evidence="2">The sequence shown here is derived from an EMBL/GenBank/DDBJ whole genome shotgun (WGS) entry which is preliminary data.</text>
</comment>
<dbReference type="Proteomes" id="UP000249254">
    <property type="component" value="Unassembled WGS sequence"/>
</dbReference>
<feature type="domain" description="Bacterial HORMA" evidence="1">
    <location>
        <begin position="6"/>
        <end position="166"/>
    </location>
</feature>
<keyword evidence="3" id="KW-1185">Reference proteome</keyword>
<dbReference type="Pfam" id="PF18173">
    <property type="entry name" value="bacHORMA_2"/>
    <property type="match status" value="1"/>
</dbReference>